<protein>
    <recommendedName>
        <fullName evidence="3">Protein GrpE</fullName>
    </recommendedName>
    <alternativeName>
        <fullName evidence="3">HSP-70 cofactor</fullName>
    </alternativeName>
</protein>
<reference evidence="8" key="2">
    <citation type="submission" date="2012-07" db="EMBL/GenBank/DDBJ databases">
        <title>Complete genome sequence of 'Candidatus Mycoplasma haemolamae'.</title>
        <authorList>
            <person name="Guimaraes A.M.S."/>
            <person name="Toth B."/>
            <person name="Santos A.P."/>
            <person name="Nascimento N.C."/>
            <person name="Sojka J.E."/>
            <person name="Messick J.B."/>
        </authorList>
    </citation>
    <scope>NUCLEOTIDE SEQUENCE [LARGE SCALE GENOMIC DNA]</scope>
    <source>
        <strain evidence="8">Purdue</strain>
    </source>
</reference>
<dbReference type="HAMAP" id="MF_01151">
    <property type="entry name" value="GrpE"/>
    <property type="match status" value="1"/>
</dbReference>
<dbReference type="EMBL" id="CP003731">
    <property type="protein sequence ID" value="AFO52049.1"/>
    <property type="molecule type" value="Genomic_DNA"/>
</dbReference>
<dbReference type="Pfam" id="PF01025">
    <property type="entry name" value="GrpE"/>
    <property type="match status" value="1"/>
</dbReference>
<dbReference type="PATRIC" id="fig|1212765.3.peg.530"/>
<evidence type="ECO:0000256" key="4">
    <source>
        <dbReference type="RuleBase" id="RU004478"/>
    </source>
</evidence>
<organism evidence="7 8">
    <name type="scientific">Mycoplasma haematolamae (strain Purdue)</name>
    <dbReference type="NCBI Taxonomy" id="1212765"/>
    <lineage>
        <taxon>Bacteria</taxon>
        <taxon>Bacillati</taxon>
        <taxon>Mycoplasmatota</taxon>
        <taxon>Mollicutes</taxon>
        <taxon>Mycoplasmataceae</taxon>
        <taxon>Mycoplasma</taxon>
    </lineage>
</organism>
<keyword evidence="3" id="KW-0963">Cytoplasm</keyword>
<dbReference type="SUPFAM" id="SSF58014">
    <property type="entry name" value="Coiled-coil domain of nucleotide exchange factor GrpE"/>
    <property type="match status" value="1"/>
</dbReference>
<comment type="function">
    <text evidence="3">Participates actively in the response to hyperosmotic and heat shock by preventing the aggregation of stress-denatured proteins, in association with DnaK and GrpE. It is the nucleotide exchange factor for DnaK and may function as a thermosensor. Unfolded proteins bind initially to DnaJ; upon interaction with the DnaJ-bound protein, DnaK hydrolyzes its bound ATP, resulting in the formation of a stable complex. GrpE releases ADP from DnaK; ATP binding to DnaK triggers the release of the substrate protein, thus completing the reaction cycle. Several rounds of ATP-dependent interactions between DnaJ, DnaK and GrpE are required for fully efficient folding.</text>
</comment>
<comment type="subunit">
    <text evidence="3">Homodimer.</text>
</comment>
<dbReference type="PANTHER" id="PTHR21237:SF23">
    <property type="entry name" value="GRPE PROTEIN HOMOLOG, MITOCHONDRIAL"/>
    <property type="match status" value="1"/>
</dbReference>
<dbReference type="InterPro" id="IPR009012">
    <property type="entry name" value="GrpE_head"/>
</dbReference>
<keyword evidence="5" id="KW-0175">Coiled coil</keyword>
<sequence length="229" mass="26922">MFLEIYFEDEKQQQAHEPIELEEDKETKPEDTEKPLEEEKIDKKFLGKNKLLTTYLDRIKELEAKVREHEEHEKTMQHEQNRKFLTAIQKKSEEAAELIKLKEKEIEEKYAKKLEENKKFLYESQLSDLVNIVSQLENVINSEPKNEEVKKYLLGFRMFLSQFESLFESLNIEVIAPSINQEFDSELMESLSTEAASGEESKNKILSVFSKGYKLNNRVIKLAQVKVAV</sequence>
<evidence type="ECO:0000256" key="3">
    <source>
        <dbReference type="HAMAP-Rule" id="MF_01151"/>
    </source>
</evidence>
<dbReference type="Gene3D" id="2.30.22.10">
    <property type="entry name" value="Head domain of nucleotide exchange factor GrpE"/>
    <property type="match status" value="1"/>
</dbReference>
<keyword evidence="8" id="KW-1185">Reference proteome</keyword>
<gene>
    <name evidence="3" type="primary">grpE</name>
    <name evidence="7" type="ordered locus">MHLP_02345</name>
</gene>
<evidence type="ECO:0000256" key="6">
    <source>
        <dbReference type="SAM" id="MobiDB-lite"/>
    </source>
</evidence>
<dbReference type="GO" id="GO:0005737">
    <property type="term" value="C:cytoplasm"/>
    <property type="evidence" value="ECO:0007669"/>
    <property type="project" value="UniProtKB-SubCell"/>
</dbReference>
<evidence type="ECO:0000256" key="1">
    <source>
        <dbReference type="ARBA" id="ARBA00009054"/>
    </source>
</evidence>
<dbReference type="GO" id="GO:0006457">
    <property type="term" value="P:protein folding"/>
    <property type="evidence" value="ECO:0007669"/>
    <property type="project" value="InterPro"/>
</dbReference>
<dbReference type="HOGENOM" id="CLU_070790_1_0_14"/>
<dbReference type="SUPFAM" id="SSF51064">
    <property type="entry name" value="Head domain of nucleotide exchange factor GrpE"/>
    <property type="match status" value="1"/>
</dbReference>
<comment type="similarity">
    <text evidence="1 3 4">Belongs to the GrpE family.</text>
</comment>
<dbReference type="OrthoDB" id="9812586at2"/>
<feature type="coiled-coil region" evidence="5">
    <location>
        <begin position="52"/>
        <end position="108"/>
    </location>
</feature>
<dbReference type="InterPro" id="IPR000740">
    <property type="entry name" value="GrpE"/>
</dbReference>
<feature type="compositionally biased region" description="Basic and acidic residues" evidence="6">
    <location>
        <begin position="8"/>
        <end position="39"/>
    </location>
</feature>
<evidence type="ECO:0000256" key="5">
    <source>
        <dbReference type="SAM" id="Coils"/>
    </source>
</evidence>
<dbReference type="PRINTS" id="PR00773">
    <property type="entry name" value="GRPEPROTEIN"/>
</dbReference>
<dbReference type="STRING" id="1212765.MHLP_02345"/>
<dbReference type="GO" id="GO:0051087">
    <property type="term" value="F:protein-folding chaperone binding"/>
    <property type="evidence" value="ECO:0007669"/>
    <property type="project" value="InterPro"/>
</dbReference>
<evidence type="ECO:0000313" key="7">
    <source>
        <dbReference type="EMBL" id="AFO52049.1"/>
    </source>
</evidence>
<dbReference type="Proteomes" id="UP000006502">
    <property type="component" value="Chromosome"/>
</dbReference>
<dbReference type="GO" id="GO:0042803">
    <property type="term" value="F:protein homodimerization activity"/>
    <property type="evidence" value="ECO:0007669"/>
    <property type="project" value="InterPro"/>
</dbReference>
<dbReference type="PANTHER" id="PTHR21237">
    <property type="entry name" value="GRPE PROTEIN"/>
    <property type="match status" value="1"/>
</dbReference>
<reference evidence="7 8" key="1">
    <citation type="journal article" date="2012" name="J. Bacteriol.">
        <title>Genome Sequence of "Candidatus Mycoplasma haemolamae" Strain Purdue, a Red Blood Cell Pathogen of Alpacas (Vicugna pacos) and Llamas (Lama glama).</title>
        <authorList>
            <person name="Guimaraes A.M."/>
            <person name="Toth B."/>
            <person name="Santos A.P."/>
            <person name="do Nascimento N.C."/>
            <person name="Kritchevsky J.E."/>
            <person name="Messick J.B."/>
        </authorList>
    </citation>
    <scope>NUCLEOTIDE SEQUENCE [LARGE SCALE GENOMIC DNA]</scope>
    <source>
        <strain evidence="7 8">Purdue</strain>
    </source>
</reference>
<keyword evidence="2 3" id="KW-0143">Chaperone</keyword>
<dbReference type="InterPro" id="IPR013805">
    <property type="entry name" value="GrpE_CC"/>
</dbReference>
<feature type="region of interest" description="Disordered" evidence="6">
    <location>
        <begin position="1"/>
        <end position="39"/>
    </location>
</feature>
<proteinExistence type="inferred from homology"/>
<keyword evidence="3" id="KW-0346">Stress response</keyword>
<evidence type="ECO:0000256" key="2">
    <source>
        <dbReference type="ARBA" id="ARBA00023186"/>
    </source>
</evidence>
<dbReference type="KEGG" id="mhl:MHLP_02345"/>
<evidence type="ECO:0000313" key="8">
    <source>
        <dbReference type="Proteomes" id="UP000006502"/>
    </source>
</evidence>
<dbReference type="GO" id="GO:0000774">
    <property type="term" value="F:adenyl-nucleotide exchange factor activity"/>
    <property type="evidence" value="ECO:0007669"/>
    <property type="project" value="InterPro"/>
</dbReference>
<dbReference type="AlphaFoldDB" id="I7CJL4"/>
<accession>I7CJL4</accession>
<comment type="subcellular location">
    <subcellularLocation>
        <location evidence="3">Cytoplasm</location>
    </subcellularLocation>
</comment>
<dbReference type="GO" id="GO:0051082">
    <property type="term" value="F:unfolded protein binding"/>
    <property type="evidence" value="ECO:0007669"/>
    <property type="project" value="TreeGrafter"/>
</dbReference>
<name>I7CJL4_MYCHA</name>